<organism evidence="1 2">
    <name type="scientific">Pseudomonas yamanorum</name>
    <dbReference type="NCBI Taxonomy" id="515393"/>
    <lineage>
        <taxon>Bacteria</taxon>
        <taxon>Pseudomonadati</taxon>
        <taxon>Pseudomonadota</taxon>
        <taxon>Gammaproteobacteria</taxon>
        <taxon>Pseudomonadales</taxon>
        <taxon>Pseudomonadaceae</taxon>
        <taxon>Pseudomonas</taxon>
    </lineage>
</organism>
<sequence>MTIFSKKQQAALASRKLNREYVSKYGGGIFEFEAPTFSSLNADGLISAAASRRNLPVTFVAPSLEVPAIEARLELVMRDRGVTNWGAPLYTLRYSGAGAINVGDIIEKDIPASRLNEGQYEIAYILYEGSLPTQSDTAPLAVDLTAPYKFNVDDDEEHDIHPFAPLLPTDLGPEIDELYVDEHDEGLVCTYPNYENYGRADGDTITVYFSEYSSSQLATPIDTVPVEDSLEFVIPWDRIEVLEAGAYYLFYILTDLAGNKSRESVPRPVRLNLVGVPDPLQARVPLALLPADGLIDLADAHEPGGVTVEILQYANAREELDVIDLTWGGESVGRFNVRDYTPFPLRLPVDTDIIFDVYGAGTGEEDTVIDYVVDRNGNEYPAPTLTIKVDLSGPGPDPTPDPENSRLNLVTVYGSDPDEENRLLPGDFGNDATVEIVLWEVPPPVPGITITGYWGSFAHPFDPTELDGEAGGDTVTLTVPWSIIKEVGNGTIPVFYTLSWDVNDNLQRSRSQNVVVEANVVVMEKPTFVKAGASMACTDLNPFSFSARVRVPGNTTYFQNGAVVRLEWQVCSDEAGTMPLGDPVPFDSDPLTPDMVSNGFFLTIEPYTTVIRPAGRNSVTIQYFAMVNGVEEPSEKGFTRTLFANRATPPLYCEELPVLGEDEA</sequence>
<protein>
    <submittedName>
        <fullName evidence="1">Uncharacterized protein</fullName>
    </submittedName>
</protein>
<dbReference type="EMBL" id="JACAQR010000063">
    <property type="protein sequence ID" value="NWD45840.1"/>
    <property type="molecule type" value="Genomic_DNA"/>
</dbReference>
<accession>A0AAJ3HB79</accession>
<comment type="caution">
    <text evidence="1">The sequence shown here is derived from an EMBL/GenBank/DDBJ whole genome shotgun (WGS) entry which is preliminary data.</text>
</comment>
<dbReference type="Proteomes" id="UP000546584">
    <property type="component" value="Unassembled WGS sequence"/>
</dbReference>
<dbReference type="AlphaFoldDB" id="A0AAJ3HB79"/>
<dbReference type="RefSeq" id="WP_177027429.1">
    <property type="nucleotide sequence ID" value="NZ_JACAQR010000063.1"/>
</dbReference>
<name>A0AAJ3HB79_9PSED</name>
<evidence type="ECO:0000313" key="2">
    <source>
        <dbReference type="Proteomes" id="UP000546584"/>
    </source>
</evidence>
<gene>
    <name evidence="1" type="ORF">HX826_28545</name>
</gene>
<proteinExistence type="predicted"/>
<reference evidence="1 2" key="1">
    <citation type="submission" date="2020-04" db="EMBL/GenBank/DDBJ databases">
        <title>Molecular characterization of pseudomonads from Agaricus bisporus reveal novel blotch 2 pathogens in Western Europe.</title>
        <authorList>
            <person name="Taparia T."/>
            <person name="Krijger M."/>
            <person name="Haynes E."/>
            <person name="Elpinstone J.G."/>
            <person name="Noble R."/>
            <person name="Van Der Wolf J."/>
        </authorList>
    </citation>
    <scope>NUCLEOTIDE SEQUENCE [LARGE SCALE GENOMIC DNA]</scope>
    <source>
        <strain evidence="1 2">IPO3753</strain>
    </source>
</reference>
<evidence type="ECO:0000313" key="1">
    <source>
        <dbReference type="EMBL" id="NWD45840.1"/>
    </source>
</evidence>